<dbReference type="InterPro" id="IPR016035">
    <property type="entry name" value="Acyl_Trfase/lysoPLipase"/>
</dbReference>
<dbReference type="PIRSF" id="PIRSF000446">
    <property type="entry name" value="Mct"/>
    <property type="match status" value="1"/>
</dbReference>
<dbReference type="GO" id="GO:0004314">
    <property type="term" value="F:[acyl-carrier-protein] S-malonyltransferase activity"/>
    <property type="evidence" value="ECO:0007669"/>
    <property type="project" value="UniProtKB-EC"/>
</dbReference>
<gene>
    <name evidence="7" type="primary">fabD</name>
    <name evidence="7" type="ORF">G5C65_29970</name>
</gene>
<dbReference type="EC" id="2.3.1.39" evidence="4"/>
<dbReference type="AlphaFoldDB" id="A0A6G4X537"/>
<keyword evidence="1 4" id="KW-0808">Transferase</keyword>
<evidence type="ECO:0000256" key="2">
    <source>
        <dbReference type="ARBA" id="ARBA00023315"/>
    </source>
</evidence>
<dbReference type="GO" id="GO:0005829">
    <property type="term" value="C:cytosol"/>
    <property type="evidence" value="ECO:0007669"/>
    <property type="project" value="TreeGrafter"/>
</dbReference>
<dbReference type="Proteomes" id="UP000477722">
    <property type="component" value="Unassembled WGS sequence"/>
</dbReference>
<evidence type="ECO:0000256" key="4">
    <source>
        <dbReference type="PIRNR" id="PIRNR000446"/>
    </source>
</evidence>
<feature type="active site" evidence="5">
    <location>
        <position position="192"/>
    </location>
</feature>
<dbReference type="EMBL" id="JAAKZZ010000476">
    <property type="protein sequence ID" value="NGO72508.1"/>
    <property type="molecule type" value="Genomic_DNA"/>
</dbReference>
<dbReference type="InterPro" id="IPR004410">
    <property type="entry name" value="Malonyl_CoA-ACP_transAc_FabD"/>
</dbReference>
<evidence type="ECO:0000313" key="7">
    <source>
        <dbReference type="EMBL" id="NGO72508.1"/>
    </source>
</evidence>
<name>A0A6G4X537_9ACTN</name>
<dbReference type="Gene3D" id="3.30.70.250">
    <property type="entry name" value="Malonyl-CoA ACP transacylase, ACP-binding"/>
    <property type="match status" value="1"/>
</dbReference>
<accession>A0A6G4X537</accession>
<organism evidence="7 8">
    <name type="scientific">Streptomyces boncukensis</name>
    <dbReference type="NCBI Taxonomy" id="2711219"/>
    <lineage>
        <taxon>Bacteria</taxon>
        <taxon>Bacillati</taxon>
        <taxon>Actinomycetota</taxon>
        <taxon>Actinomycetes</taxon>
        <taxon>Kitasatosporales</taxon>
        <taxon>Streptomycetaceae</taxon>
        <taxon>Streptomyces</taxon>
    </lineage>
</organism>
<dbReference type="InterPro" id="IPR001227">
    <property type="entry name" value="Ac_transferase_dom_sf"/>
</dbReference>
<sequence>MTVIHLFPGQGSHRTGMGRELFERYPHLVRRADAVLGRSVADLCLTATAGELADTRNAQPAMYVVDALSYVDRIRSGGAVPDALAGHSLGEYAALYAAGAYDFATGLELVCRRAELMAEAGPGAMLAVLGTAPERVRAVLDGARDAAVDVANLNAPDQTVVSGPADAIDAVRADFESAGARTLRLPVSGPFHSRHMAPAAGPFAAVLRRHRFGRLRIPVVANVTARPYRDGEVAELLVRQLTEPVRWTETLSYLLGLPDPDLHEIGPGTVLSGLTARIRQEREPASAAPVPART</sequence>
<keyword evidence="2 4" id="KW-0012">Acyltransferase</keyword>
<dbReference type="GO" id="GO:0006633">
    <property type="term" value="P:fatty acid biosynthetic process"/>
    <property type="evidence" value="ECO:0007669"/>
    <property type="project" value="TreeGrafter"/>
</dbReference>
<keyword evidence="8" id="KW-1185">Reference proteome</keyword>
<dbReference type="InterPro" id="IPR024925">
    <property type="entry name" value="Malonyl_CoA-ACP_transAc"/>
</dbReference>
<evidence type="ECO:0000313" key="8">
    <source>
        <dbReference type="Proteomes" id="UP000477722"/>
    </source>
</evidence>
<dbReference type="PANTHER" id="PTHR42681">
    <property type="entry name" value="MALONYL-COA-ACYL CARRIER PROTEIN TRANSACYLASE, MITOCHONDRIAL"/>
    <property type="match status" value="1"/>
</dbReference>
<protein>
    <recommendedName>
        <fullName evidence="4">Malonyl CoA-acyl carrier protein transacylase</fullName>
        <ecNumber evidence="4">2.3.1.39</ecNumber>
    </recommendedName>
</protein>
<dbReference type="Pfam" id="PF00698">
    <property type="entry name" value="Acyl_transf_1"/>
    <property type="match status" value="1"/>
</dbReference>
<evidence type="ECO:0000256" key="1">
    <source>
        <dbReference type="ARBA" id="ARBA00022679"/>
    </source>
</evidence>
<dbReference type="InterPro" id="IPR014043">
    <property type="entry name" value="Acyl_transferase_dom"/>
</dbReference>
<dbReference type="SUPFAM" id="SSF55048">
    <property type="entry name" value="Probable ACP-binding domain of malonyl-CoA ACP transacylase"/>
    <property type="match status" value="1"/>
</dbReference>
<evidence type="ECO:0000256" key="3">
    <source>
        <dbReference type="ARBA" id="ARBA00048462"/>
    </source>
</evidence>
<comment type="catalytic activity">
    <reaction evidence="3 4">
        <text>holo-[ACP] + malonyl-CoA = malonyl-[ACP] + CoA</text>
        <dbReference type="Rhea" id="RHEA:41792"/>
        <dbReference type="Rhea" id="RHEA-COMP:9623"/>
        <dbReference type="Rhea" id="RHEA-COMP:9685"/>
        <dbReference type="ChEBI" id="CHEBI:57287"/>
        <dbReference type="ChEBI" id="CHEBI:57384"/>
        <dbReference type="ChEBI" id="CHEBI:64479"/>
        <dbReference type="ChEBI" id="CHEBI:78449"/>
        <dbReference type="EC" id="2.3.1.39"/>
    </reaction>
</comment>
<dbReference type="RefSeq" id="WP_165302191.1">
    <property type="nucleotide sequence ID" value="NZ_JAAKZZ010000476.1"/>
</dbReference>
<evidence type="ECO:0000256" key="5">
    <source>
        <dbReference type="PIRSR" id="PIRSR000446-1"/>
    </source>
</evidence>
<reference evidence="7 8" key="1">
    <citation type="submission" date="2020-02" db="EMBL/GenBank/DDBJ databases">
        <title>Whole-genome analyses of novel actinobacteria.</title>
        <authorList>
            <person name="Sahin N."/>
            <person name="Tatar D."/>
        </authorList>
    </citation>
    <scope>NUCLEOTIDE SEQUENCE [LARGE SCALE GENOMIC DNA]</scope>
    <source>
        <strain evidence="7 8">SB3404</strain>
    </source>
</reference>
<comment type="similarity">
    <text evidence="4">Belongs to the fabD family.</text>
</comment>
<feature type="domain" description="Malonyl-CoA:ACP transacylase (MAT)" evidence="6">
    <location>
        <begin position="6"/>
        <end position="294"/>
    </location>
</feature>
<dbReference type="Gene3D" id="3.40.366.10">
    <property type="entry name" value="Malonyl-Coenzyme A Acyl Carrier Protein, domain 2"/>
    <property type="match status" value="1"/>
</dbReference>
<dbReference type="PANTHER" id="PTHR42681:SF1">
    <property type="entry name" value="MALONYL-COA-ACYL CARRIER PROTEIN TRANSACYLASE, MITOCHONDRIAL"/>
    <property type="match status" value="1"/>
</dbReference>
<feature type="active site" evidence="5">
    <location>
        <position position="88"/>
    </location>
</feature>
<proteinExistence type="inferred from homology"/>
<comment type="caution">
    <text evidence="7">The sequence shown here is derived from an EMBL/GenBank/DDBJ whole genome shotgun (WGS) entry which is preliminary data.</text>
</comment>
<dbReference type="SMART" id="SM00827">
    <property type="entry name" value="PKS_AT"/>
    <property type="match status" value="1"/>
</dbReference>
<dbReference type="SUPFAM" id="SSF52151">
    <property type="entry name" value="FabD/lysophospholipase-like"/>
    <property type="match status" value="1"/>
</dbReference>
<evidence type="ECO:0000259" key="6">
    <source>
        <dbReference type="SMART" id="SM00827"/>
    </source>
</evidence>
<dbReference type="NCBIfam" id="TIGR00128">
    <property type="entry name" value="fabD"/>
    <property type="match status" value="1"/>
</dbReference>
<dbReference type="InterPro" id="IPR016036">
    <property type="entry name" value="Malonyl_transacylase_ACP-bd"/>
</dbReference>
<dbReference type="InterPro" id="IPR050858">
    <property type="entry name" value="Mal-CoA-ACP_Trans/PKS_FabD"/>
</dbReference>